<gene>
    <name evidence="2" type="ORF">SAMN05661086_01940</name>
</gene>
<dbReference type="EMBL" id="FOYZ01000006">
    <property type="protein sequence ID" value="SFR81802.1"/>
    <property type="molecule type" value="Genomic_DNA"/>
</dbReference>
<name>A0A1I6JS74_9FIRM</name>
<organism evidence="2 3">
    <name type="scientific">Anaeromicropila populeti</name>
    <dbReference type="NCBI Taxonomy" id="37658"/>
    <lineage>
        <taxon>Bacteria</taxon>
        <taxon>Bacillati</taxon>
        <taxon>Bacillota</taxon>
        <taxon>Clostridia</taxon>
        <taxon>Lachnospirales</taxon>
        <taxon>Lachnospiraceae</taxon>
        <taxon>Anaeromicropila</taxon>
    </lineage>
</organism>
<dbReference type="STRING" id="37658.SAMN05661086_01940"/>
<evidence type="ECO:0000256" key="1">
    <source>
        <dbReference type="SAM" id="Phobius"/>
    </source>
</evidence>
<keyword evidence="1" id="KW-1133">Transmembrane helix</keyword>
<proteinExistence type="predicted"/>
<sequence length="144" mass="16786">MHILKIFFLLYIMNIVSIIIHECSHLLTSLLFFGGYEEISIGNLFYFHFTKKIKVSPIIFSGYVSVGQEKIIEFSYVKICVFFLIGPFASFVLGYLFYFQVSTLLFRLIGIYNMLSAIIFLLPLPNTDMYNMIRVVSYKVKTEK</sequence>
<dbReference type="AlphaFoldDB" id="A0A1I6JS74"/>
<protein>
    <recommendedName>
        <fullName evidence="4">Peptidase family M50</fullName>
    </recommendedName>
</protein>
<feature type="transmembrane region" description="Helical" evidence="1">
    <location>
        <begin position="45"/>
        <end position="64"/>
    </location>
</feature>
<evidence type="ECO:0000313" key="3">
    <source>
        <dbReference type="Proteomes" id="UP000199659"/>
    </source>
</evidence>
<evidence type="ECO:0000313" key="2">
    <source>
        <dbReference type="EMBL" id="SFR81802.1"/>
    </source>
</evidence>
<feature type="transmembrane region" description="Helical" evidence="1">
    <location>
        <begin position="7"/>
        <end position="33"/>
    </location>
</feature>
<feature type="transmembrane region" description="Helical" evidence="1">
    <location>
        <begin position="104"/>
        <end position="124"/>
    </location>
</feature>
<accession>A0A1I6JS74</accession>
<reference evidence="2 3" key="1">
    <citation type="submission" date="2016-10" db="EMBL/GenBank/DDBJ databases">
        <authorList>
            <person name="de Groot N.N."/>
        </authorList>
    </citation>
    <scope>NUCLEOTIDE SEQUENCE [LARGE SCALE GENOMIC DNA]</scope>
    <source>
        <strain evidence="2 3">743A</strain>
    </source>
</reference>
<keyword evidence="3" id="KW-1185">Reference proteome</keyword>
<feature type="transmembrane region" description="Helical" evidence="1">
    <location>
        <begin position="76"/>
        <end position="98"/>
    </location>
</feature>
<dbReference type="Proteomes" id="UP000199659">
    <property type="component" value="Unassembled WGS sequence"/>
</dbReference>
<keyword evidence="1" id="KW-0472">Membrane</keyword>
<keyword evidence="1" id="KW-0812">Transmembrane</keyword>
<evidence type="ECO:0008006" key="4">
    <source>
        <dbReference type="Google" id="ProtNLM"/>
    </source>
</evidence>